<organism evidence="20 21">
    <name type="scientific">Priestia veravalensis</name>
    <dbReference type="NCBI Taxonomy" id="1414648"/>
    <lineage>
        <taxon>Bacteria</taxon>
        <taxon>Bacillati</taxon>
        <taxon>Bacillota</taxon>
        <taxon>Bacilli</taxon>
        <taxon>Bacillales</taxon>
        <taxon>Bacillaceae</taxon>
        <taxon>Priestia</taxon>
    </lineage>
</organism>
<comment type="pathway">
    <text evidence="3 19">Cofactor biosynthesis; adenosylcobalamin biosynthesis; adenosylcobalamin from cob(II)yrinate a,c-diamide: step 7/7.</text>
</comment>
<dbReference type="RefSeq" id="WP_025907703.1">
    <property type="nucleotide sequence ID" value="NZ_KQ758684.1"/>
</dbReference>
<dbReference type="InterPro" id="IPR003805">
    <property type="entry name" value="CobS"/>
</dbReference>
<dbReference type="HAMAP" id="MF_00719">
    <property type="entry name" value="CobS"/>
    <property type="match status" value="1"/>
</dbReference>
<dbReference type="GO" id="GO:0005886">
    <property type="term" value="C:plasma membrane"/>
    <property type="evidence" value="ECO:0007669"/>
    <property type="project" value="UniProtKB-SubCell"/>
</dbReference>
<evidence type="ECO:0000256" key="13">
    <source>
        <dbReference type="ARBA" id="ARBA00023136"/>
    </source>
</evidence>
<feature type="transmembrane region" description="Helical" evidence="19">
    <location>
        <begin position="6"/>
        <end position="24"/>
    </location>
</feature>
<feature type="transmembrane region" description="Helical" evidence="19">
    <location>
        <begin position="61"/>
        <end position="85"/>
    </location>
</feature>
<evidence type="ECO:0000256" key="2">
    <source>
        <dbReference type="ARBA" id="ARBA00004651"/>
    </source>
</evidence>
<keyword evidence="7 19" id="KW-1003">Cell membrane</keyword>
<accession>A0A0V8JIF0</accession>
<reference evidence="20 21" key="1">
    <citation type="submission" date="2015-11" db="EMBL/GenBank/DDBJ databases">
        <title>Bacillus caseinolyticus sp nov.</title>
        <authorList>
            <person name="Dastager S.G."/>
            <person name="Mawlankar R."/>
        </authorList>
    </citation>
    <scope>NUCLEOTIDE SEQUENCE [LARGE SCALE GENOMIC DNA]</scope>
    <source>
        <strain evidence="20 21">SGD-V-76</strain>
    </source>
</reference>
<dbReference type="GO" id="GO:0008818">
    <property type="term" value="F:cobalamin 5'-phosphate synthase activity"/>
    <property type="evidence" value="ECO:0007669"/>
    <property type="project" value="UniProtKB-UniRule"/>
</dbReference>
<evidence type="ECO:0000256" key="3">
    <source>
        <dbReference type="ARBA" id="ARBA00004663"/>
    </source>
</evidence>
<evidence type="ECO:0000256" key="16">
    <source>
        <dbReference type="ARBA" id="ARBA00032853"/>
    </source>
</evidence>
<comment type="catalytic activity">
    <reaction evidence="18 19">
        <text>alpha-ribazole 5'-phosphate + adenosylcob(III)inamide-GDP = adenosylcob(III)alamin 5'-phosphate + GMP + H(+)</text>
        <dbReference type="Rhea" id="RHEA:23560"/>
        <dbReference type="ChEBI" id="CHEBI:15378"/>
        <dbReference type="ChEBI" id="CHEBI:57918"/>
        <dbReference type="ChEBI" id="CHEBI:58115"/>
        <dbReference type="ChEBI" id="CHEBI:60487"/>
        <dbReference type="ChEBI" id="CHEBI:60493"/>
        <dbReference type="EC" id="2.7.8.26"/>
    </reaction>
</comment>
<evidence type="ECO:0000256" key="9">
    <source>
        <dbReference type="ARBA" id="ARBA00022679"/>
    </source>
</evidence>
<evidence type="ECO:0000256" key="17">
    <source>
        <dbReference type="ARBA" id="ARBA00048623"/>
    </source>
</evidence>
<comment type="similarity">
    <text evidence="4 19">Belongs to the CobS family.</text>
</comment>
<feature type="transmembrane region" description="Helical" evidence="19">
    <location>
        <begin position="141"/>
        <end position="164"/>
    </location>
</feature>
<sequence length="259" mass="28622">MAVKEWMVIARLALQFFTILPTAKTIQWTEKRTAKALYFLPWIGACIGAVSYGLFLGLEWLGVSTVTTAILLMLAGGILTGGLHLDGWIDVSDAYFSHQPREKKLVILSDPNVGAFAVLSILALLALRFSGINELINIESINLVTFMSVFVLPRIVAGWILLWDQPAKETGLASYFQKGSTERQKWIYAAMSILMIAGLVYLMENKAVVLIGAITVFIWIKFYRAQFGGITGDVIGATIEGGETLVWLSMWICYLFGTV</sequence>
<dbReference type="AlphaFoldDB" id="A0A0V8JIF0"/>
<evidence type="ECO:0000256" key="1">
    <source>
        <dbReference type="ARBA" id="ARBA00001946"/>
    </source>
</evidence>
<keyword evidence="9 19" id="KW-0808">Transferase</keyword>
<evidence type="ECO:0000256" key="10">
    <source>
        <dbReference type="ARBA" id="ARBA00022692"/>
    </source>
</evidence>
<feature type="transmembrane region" description="Helical" evidence="19">
    <location>
        <begin position="185"/>
        <end position="201"/>
    </location>
</feature>
<keyword evidence="11 19" id="KW-0460">Magnesium</keyword>
<dbReference type="PANTHER" id="PTHR34148">
    <property type="entry name" value="ADENOSYLCOBINAMIDE-GDP RIBAZOLETRANSFERASE"/>
    <property type="match status" value="1"/>
</dbReference>
<comment type="subcellular location">
    <subcellularLocation>
        <location evidence="2 19">Cell membrane</location>
        <topology evidence="2 19">Multi-pass membrane protein</topology>
    </subcellularLocation>
</comment>
<comment type="function">
    <text evidence="14 19">Joins adenosylcobinamide-GDP and alpha-ribazole to generate adenosylcobalamin (Ado-cobalamin). Also synthesizes adenosylcobalamin 5'-phosphate from adenosylcobinamide-GDP and alpha-ribazole 5'-phosphate.</text>
</comment>
<comment type="catalytic activity">
    <reaction evidence="17 19">
        <text>alpha-ribazole + adenosylcob(III)inamide-GDP = adenosylcob(III)alamin + GMP + H(+)</text>
        <dbReference type="Rhea" id="RHEA:16049"/>
        <dbReference type="ChEBI" id="CHEBI:10329"/>
        <dbReference type="ChEBI" id="CHEBI:15378"/>
        <dbReference type="ChEBI" id="CHEBI:18408"/>
        <dbReference type="ChEBI" id="CHEBI:58115"/>
        <dbReference type="ChEBI" id="CHEBI:60487"/>
        <dbReference type="EC" id="2.7.8.26"/>
    </reaction>
</comment>
<keyword evidence="12 19" id="KW-1133">Transmembrane helix</keyword>
<keyword evidence="8 19" id="KW-0169">Cobalamin biosynthesis</keyword>
<dbReference type="PANTHER" id="PTHR34148:SF1">
    <property type="entry name" value="ADENOSYLCOBINAMIDE-GDP RIBAZOLETRANSFERASE"/>
    <property type="match status" value="1"/>
</dbReference>
<dbReference type="GO" id="GO:0009236">
    <property type="term" value="P:cobalamin biosynthetic process"/>
    <property type="evidence" value="ECO:0007669"/>
    <property type="project" value="UniProtKB-UniRule"/>
</dbReference>
<evidence type="ECO:0000256" key="6">
    <source>
        <dbReference type="ARBA" id="ARBA00015850"/>
    </source>
</evidence>
<evidence type="ECO:0000256" key="18">
    <source>
        <dbReference type="ARBA" id="ARBA00049504"/>
    </source>
</evidence>
<evidence type="ECO:0000256" key="11">
    <source>
        <dbReference type="ARBA" id="ARBA00022842"/>
    </source>
</evidence>
<keyword evidence="21" id="KW-1185">Reference proteome</keyword>
<name>A0A0V8JIF0_9BACI</name>
<dbReference type="UniPathway" id="UPA00148">
    <property type="reaction ID" value="UER00238"/>
</dbReference>
<evidence type="ECO:0000313" key="21">
    <source>
        <dbReference type="Proteomes" id="UP000053681"/>
    </source>
</evidence>
<comment type="caution">
    <text evidence="20">The sequence shown here is derived from an EMBL/GenBank/DDBJ whole genome shotgun (WGS) entry which is preliminary data.</text>
</comment>
<keyword evidence="13 19" id="KW-0472">Membrane</keyword>
<dbReference type="Pfam" id="PF02654">
    <property type="entry name" value="CobS"/>
    <property type="match status" value="1"/>
</dbReference>
<keyword evidence="10 19" id="KW-0812">Transmembrane</keyword>
<evidence type="ECO:0000256" key="5">
    <source>
        <dbReference type="ARBA" id="ARBA00013200"/>
    </source>
</evidence>
<gene>
    <name evidence="19" type="primary">cobS</name>
    <name evidence="20" type="ORF">AS180_17030</name>
</gene>
<protein>
    <recommendedName>
        <fullName evidence="6 19">Adenosylcobinamide-GDP ribazoletransferase</fullName>
        <ecNumber evidence="5 19">2.7.8.26</ecNumber>
    </recommendedName>
    <alternativeName>
        <fullName evidence="16 19">Cobalamin synthase</fullName>
    </alternativeName>
    <alternativeName>
        <fullName evidence="15 19">Cobalamin-5'-phosphate synthase</fullName>
    </alternativeName>
</protein>
<evidence type="ECO:0000313" key="20">
    <source>
        <dbReference type="EMBL" id="KSU86728.1"/>
    </source>
</evidence>
<evidence type="ECO:0000256" key="7">
    <source>
        <dbReference type="ARBA" id="ARBA00022475"/>
    </source>
</evidence>
<comment type="cofactor">
    <cofactor evidence="1 19">
        <name>Mg(2+)</name>
        <dbReference type="ChEBI" id="CHEBI:18420"/>
    </cofactor>
</comment>
<evidence type="ECO:0000256" key="12">
    <source>
        <dbReference type="ARBA" id="ARBA00022989"/>
    </source>
</evidence>
<proteinExistence type="inferred from homology"/>
<evidence type="ECO:0000256" key="15">
    <source>
        <dbReference type="ARBA" id="ARBA00032605"/>
    </source>
</evidence>
<feature type="transmembrane region" description="Helical" evidence="19">
    <location>
        <begin position="235"/>
        <end position="257"/>
    </location>
</feature>
<dbReference type="GO" id="GO:0051073">
    <property type="term" value="F:adenosylcobinamide-GDP ribazoletransferase activity"/>
    <property type="evidence" value="ECO:0007669"/>
    <property type="project" value="UniProtKB-UniRule"/>
</dbReference>
<evidence type="ECO:0000256" key="4">
    <source>
        <dbReference type="ARBA" id="ARBA00010561"/>
    </source>
</evidence>
<dbReference type="EC" id="2.7.8.26" evidence="5 19"/>
<feature type="transmembrane region" description="Helical" evidence="19">
    <location>
        <begin position="36"/>
        <end position="55"/>
    </location>
</feature>
<evidence type="ECO:0000256" key="14">
    <source>
        <dbReference type="ARBA" id="ARBA00025228"/>
    </source>
</evidence>
<dbReference type="EMBL" id="LNQP01000069">
    <property type="protein sequence ID" value="KSU86728.1"/>
    <property type="molecule type" value="Genomic_DNA"/>
</dbReference>
<feature type="transmembrane region" description="Helical" evidence="19">
    <location>
        <begin position="207"/>
        <end position="223"/>
    </location>
</feature>
<evidence type="ECO:0000256" key="19">
    <source>
        <dbReference type="HAMAP-Rule" id="MF_00719"/>
    </source>
</evidence>
<dbReference type="Proteomes" id="UP000053681">
    <property type="component" value="Unassembled WGS sequence"/>
</dbReference>
<feature type="transmembrane region" description="Helical" evidence="19">
    <location>
        <begin position="105"/>
        <end position="129"/>
    </location>
</feature>
<evidence type="ECO:0000256" key="8">
    <source>
        <dbReference type="ARBA" id="ARBA00022573"/>
    </source>
</evidence>